<dbReference type="PANTHER" id="PTHR42791:SF1">
    <property type="entry name" value="N-ACETYLTRANSFERASE DOMAIN-CONTAINING PROTEIN"/>
    <property type="match status" value="1"/>
</dbReference>
<reference evidence="2" key="1">
    <citation type="submission" date="2023-08" db="EMBL/GenBank/DDBJ databases">
        <title>Black Yeasts Isolated from many extreme environments.</title>
        <authorList>
            <person name="Coleine C."/>
            <person name="Stajich J.E."/>
            <person name="Selbmann L."/>
        </authorList>
    </citation>
    <scope>NUCLEOTIDE SEQUENCE</scope>
    <source>
        <strain evidence="2">CCFEE 5401</strain>
    </source>
</reference>
<dbReference type="CDD" id="cd04301">
    <property type="entry name" value="NAT_SF"/>
    <property type="match status" value="1"/>
</dbReference>
<proteinExistence type="predicted"/>
<dbReference type="InterPro" id="IPR016181">
    <property type="entry name" value="Acyl_CoA_acyltransferase"/>
</dbReference>
<evidence type="ECO:0000259" key="1">
    <source>
        <dbReference type="PROSITE" id="PS51186"/>
    </source>
</evidence>
<dbReference type="InterPro" id="IPR000182">
    <property type="entry name" value="GNAT_dom"/>
</dbReference>
<dbReference type="InterPro" id="IPR052523">
    <property type="entry name" value="Trichothecene_AcTrans"/>
</dbReference>
<dbReference type="AlphaFoldDB" id="A0AAN7YLP9"/>
<gene>
    <name evidence="2" type="ORF">LTR62_001483</name>
</gene>
<dbReference type="EMBL" id="JAVRRL010000013">
    <property type="protein sequence ID" value="KAK5115283.1"/>
    <property type="molecule type" value="Genomic_DNA"/>
</dbReference>
<evidence type="ECO:0000313" key="3">
    <source>
        <dbReference type="Proteomes" id="UP001310890"/>
    </source>
</evidence>
<dbReference type="Proteomes" id="UP001310890">
    <property type="component" value="Unassembled WGS sequence"/>
</dbReference>
<protein>
    <recommendedName>
        <fullName evidence="1">N-acetyltransferase domain-containing protein</fullName>
    </recommendedName>
</protein>
<name>A0AAN7YLP9_9PEZI</name>
<sequence length="210" mass="23185">MAGQPSTAILLLDKPTKDHLPSLSTISARAFHPVNPYWRRAIPDTPLTRDWWIKVFTDYINNEYSYALTATDPQEPNKVLGVLLLSYNDPSAKRAGTWADFEITPDHDAEAAAAMLGAGADAHPRLMKGNSHLVVEFFGVDHAFKGHGIGQKLLRKACEIAGGGGYDTFVCANGSAAGFYERFGFEVRERKVMPGEEKYVECMMVRYSQG</sequence>
<accession>A0AAN7YLP9</accession>
<dbReference type="GO" id="GO:0016747">
    <property type="term" value="F:acyltransferase activity, transferring groups other than amino-acyl groups"/>
    <property type="evidence" value="ECO:0007669"/>
    <property type="project" value="InterPro"/>
</dbReference>
<feature type="domain" description="N-acetyltransferase" evidence="1">
    <location>
        <begin position="29"/>
        <end position="205"/>
    </location>
</feature>
<dbReference type="PROSITE" id="PS51186">
    <property type="entry name" value="GNAT"/>
    <property type="match status" value="1"/>
</dbReference>
<comment type="caution">
    <text evidence="2">The sequence shown here is derived from an EMBL/GenBank/DDBJ whole genome shotgun (WGS) entry which is preliminary data.</text>
</comment>
<dbReference type="PANTHER" id="PTHR42791">
    <property type="entry name" value="GNAT FAMILY ACETYLTRANSFERASE"/>
    <property type="match status" value="1"/>
</dbReference>
<organism evidence="2 3">
    <name type="scientific">Meristemomyces frigidus</name>
    <dbReference type="NCBI Taxonomy" id="1508187"/>
    <lineage>
        <taxon>Eukaryota</taxon>
        <taxon>Fungi</taxon>
        <taxon>Dikarya</taxon>
        <taxon>Ascomycota</taxon>
        <taxon>Pezizomycotina</taxon>
        <taxon>Dothideomycetes</taxon>
        <taxon>Dothideomycetidae</taxon>
        <taxon>Mycosphaerellales</taxon>
        <taxon>Teratosphaeriaceae</taxon>
        <taxon>Meristemomyces</taxon>
    </lineage>
</organism>
<dbReference type="Pfam" id="PF13508">
    <property type="entry name" value="Acetyltransf_7"/>
    <property type="match status" value="1"/>
</dbReference>
<dbReference type="SUPFAM" id="SSF55729">
    <property type="entry name" value="Acyl-CoA N-acyltransferases (Nat)"/>
    <property type="match status" value="1"/>
</dbReference>
<evidence type="ECO:0000313" key="2">
    <source>
        <dbReference type="EMBL" id="KAK5115283.1"/>
    </source>
</evidence>
<dbReference type="Gene3D" id="3.40.630.30">
    <property type="match status" value="1"/>
</dbReference>